<dbReference type="InterPro" id="IPR002110">
    <property type="entry name" value="Ankyrin_rpt"/>
</dbReference>
<evidence type="ECO:0000256" key="1">
    <source>
        <dbReference type="PROSITE-ProRule" id="PRU00023"/>
    </source>
</evidence>
<organism evidence="2 3">
    <name type="scientific">Rhamnella rubrinervis</name>
    <dbReference type="NCBI Taxonomy" id="2594499"/>
    <lineage>
        <taxon>Eukaryota</taxon>
        <taxon>Viridiplantae</taxon>
        <taxon>Streptophyta</taxon>
        <taxon>Embryophyta</taxon>
        <taxon>Tracheophyta</taxon>
        <taxon>Spermatophyta</taxon>
        <taxon>Magnoliopsida</taxon>
        <taxon>eudicotyledons</taxon>
        <taxon>Gunneridae</taxon>
        <taxon>Pentapetalae</taxon>
        <taxon>rosids</taxon>
        <taxon>fabids</taxon>
        <taxon>Rosales</taxon>
        <taxon>Rhamnaceae</taxon>
        <taxon>rhamnoid group</taxon>
        <taxon>Rhamneae</taxon>
        <taxon>Rhamnella</taxon>
    </lineage>
</organism>
<dbReference type="InterPro" id="IPR036770">
    <property type="entry name" value="Ankyrin_rpt-contain_sf"/>
</dbReference>
<dbReference type="EMBL" id="VOIH02000001">
    <property type="protein sequence ID" value="KAF3457162.1"/>
    <property type="molecule type" value="Genomic_DNA"/>
</dbReference>
<dbReference type="Proteomes" id="UP000796880">
    <property type="component" value="Unassembled WGS sequence"/>
</dbReference>
<dbReference type="PROSITE" id="PS50088">
    <property type="entry name" value="ANK_REPEAT"/>
    <property type="match status" value="1"/>
</dbReference>
<gene>
    <name evidence="2" type="ORF">FNV43_RR01819</name>
</gene>
<feature type="repeat" description="ANK" evidence="1">
    <location>
        <begin position="205"/>
        <end position="226"/>
    </location>
</feature>
<accession>A0A8K0MSN2</accession>
<protein>
    <submittedName>
        <fullName evidence="2">Uncharacterized protein</fullName>
    </submittedName>
</protein>
<dbReference type="PROSITE" id="PS50297">
    <property type="entry name" value="ANK_REP_REGION"/>
    <property type="match status" value="1"/>
</dbReference>
<reference evidence="2" key="1">
    <citation type="submission" date="2020-03" db="EMBL/GenBank/DDBJ databases">
        <title>A high-quality chromosome-level genome assembly of a woody plant with both climbing and erect habits, Rhamnella rubrinervis.</title>
        <authorList>
            <person name="Lu Z."/>
            <person name="Yang Y."/>
            <person name="Zhu X."/>
            <person name="Sun Y."/>
        </authorList>
    </citation>
    <scope>NUCLEOTIDE SEQUENCE</scope>
    <source>
        <strain evidence="2">BYM</strain>
        <tissue evidence="2">Leaf</tissue>
    </source>
</reference>
<evidence type="ECO:0000313" key="3">
    <source>
        <dbReference type="Proteomes" id="UP000796880"/>
    </source>
</evidence>
<sequence>MFEETSWFLTPLSPPSYRLEFSTHRRIIVVVGANSYSRGDFPTGFLFGSGSSAYQVVVDRVGEPERVENADGYDEGETEKLKRQKPEWYFYMALTIIMAENALLSIYKGYAKDGHKVLQDRGETIHTAAMRLYIVPLMEIVRMKPDLASHISKRCYIPLHNLIQSQADDTDEMWPYEYPVEKARAQFVKTSTDLKPDLVRVVEVDAKTPLHLTVIHNKTEIVEILLTACLSSLTDVTVSVKTEETPTTSSSTAPKAKDAKMDVNVRNIHGKTPLDIEEHILLPGVDLNTLAGRLQLACIISEILCAL</sequence>
<keyword evidence="3" id="KW-1185">Reference proteome</keyword>
<keyword evidence="1" id="KW-0040">ANK repeat</keyword>
<comment type="caution">
    <text evidence="2">The sequence shown here is derived from an EMBL/GenBank/DDBJ whole genome shotgun (WGS) entry which is preliminary data.</text>
</comment>
<dbReference type="Gene3D" id="1.25.40.20">
    <property type="entry name" value="Ankyrin repeat-containing domain"/>
    <property type="match status" value="1"/>
</dbReference>
<proteinExistence type="predicted"/>
<name>A0A8K0MSN2_9ROSA</name>
<dbReference type="AlphaFoldDB" id="A0A8K0MSN2"/>
<evidence type="ECO:0000313" key="2">
    <source>
        <dbReference type="EMBL" id="KAF3457162.1"/>
    </source>
</evidence>
<dbReference type="SUPFAM" id="SSF48403">
    <property type="entry name" value="Ankyrin repeat"/>
    <property type="match status" value="1"/>
</dbReference>